<keyword evidence="6" id="KW-1185">Reference proteome</keyword>
<dbReference type="GO" id="GO:0035595">
    <property type="term" value="F:N-acetylglucosaminylinositol deacetylase activity"/>
    <property type="evidence" value="ECO:0007669"/>
    <property type="project" value="UniProtKB-EC"/>
</dbReference>
<feature type="binding site" evidence="4">
    <location>
        <position position="15"/>
    </location>
    <ligand>
        <name>Zn(2+)</name>
        <dbReference type="ChEBI" id="CHEBI:29105"/>
    </ligand>
</feature>
<dbReference type="EMBL" id="JAVDXW010000001">
    <property type="protein sequence ID" value="MDR7302814.1"/>
    <property type="molecule type" value="Genomic_DNA"/>
</dbReference>
<protein>
    <recommendedName>
        <fullName evidence="4">1D-myo-inositol 2-acetamido-2-deoxy-alpha-D-glucopyranoside deacetylase</fullName>
        <shortName evidence="4">GlcNAc-Ins deacetylase</shortName>
        <ecNumber evidence="4">3.5.1.103</ecNumber>
    </recommendedName>
    <alternativeName>
        <fullName evidence="4">N-acetyl-1-D-myo-inositol-2-amino-2-deoxy-alpha-D-glucopyranoside deacetylase</fullName>
    </alternativeName>
</protein>
<dbReference type="GO" id="GO:0008270">
    <property type="term" value="F:zinc ion binding"/>
    <property type="evidence" value="ECO:0007669"/>
    <property type="project" value="UniProtKB-UniRule"/>
</dbReference>
<dbReference type="AlphaFoldDB" id="A0AAE4CMG4"/>
<name>A0AAE4CMG4_9ACTN</name>
<dbReference type="Gene3D" id="3.40.50.10320">
    <property type="entry name" value="LmbE-like"/>
    <property type="match status" value="1"/>
</dbReference>
<dbReference type="InterPro" id="IPR024078">
    <property type="entry name" value="LmbE-like_dom_sf"/>
</dbReference>
<reference evidence="5" key="1">
    <citation type="submission" date="2023-07" db="EMBL/GenBank/DDBJ databases">
        <title>Sequencing the genomes of 1000 actinobacteria strains.</title>
        <authorList>
            <person name="Klenk H.-P."/>
        </authorList>
    </citation>
    <scope>NUCLEOTIDE SEQUENCE</scope>
    <source>
        <strain evidence="5">DSM 45977</strain>
    </source>
</reference>
<sequence>MTLTAPPRLLLVHAHPDDETLWTGGTIARYAARGVQVTVVTCTLGEEGEVIPESLRGLASEQADQLGGYRLGELRSACSALRVAGHRFLGGIGRWRDSGMVWQEPGKAAGTVADAHPRAFVNGDLAEQSDSLEAVLREVKPQVVVTYAADGGYGHPDHIRAHDVTMAATAKVPDVLRVFHVVPSREAVREGLDRLARAEGMPFTLPRLHELPHVDDESVTTVVDVGEHLPAKINALRAHGTQVRVWLDQWDNGTGVAGYALSNDVGQPLANTEHYVLARGAEQGASTDLFGGLGVSGTEPVSER</sequence>
<gene>
    <name evidence="4" type="primary">mshB</name>
    <name evidence="5" type="ORF">JOF55_002995</name>
</gene>
<keyword evidence="3 4" id="KW-0862">Zinc</keyword>
<dbReference type="HAMAP" id="MF_01696">
    <property type="entry name" value="MshB"/>
    <property type="match status" value="1"/>
</dbReference>
<dbReference type="GO" id="GO:0010125">
    <property type="term" value="P:mycothiol biosynthetic process"/>
    <property type="evidence" value="ECO:0007669"/>
    <property type="project" value="UniProtKB-UniRule"/>
</dbReference>
<feature type="binding site" evidence="4">
    <location>
        <position position="158"/>
    </location>
    <ligand>
        <name>Zn(2+)</name>
        <dbReference type="ChEBI" id="CHEBI:29105"/>
    </ligand>
</feature>
<keyword evidence="2 4" id="KW-0378">Hydrolase</keyword>
<dbReference type="Proteomes" id="UP001180845">
    <property type="component" value="Unassembled WGS sequence"/>
</dbReference>
<dbReference type="NCBIfam" id="TIGR03445">
    <property type="entry name" value="mycothiol_MshB"/>
    <property type="match status" value="1"/>
</dbReference>
<evidence type="ECO:0000313" key="6">
    <source>
        <dbReference type="Proteomes" id="UP001180845"/>
    </source>
</evidence>
<evidence type="ECO:0000256" key="2">
    <source>
        <dbReference type="ARBA" id="ARBA00022801"/>
    </source>
</evidence>
<feature type="binding site" evidence="4">
    <location>
        <position position="18"/>
    </location>
    <ligand>
        <name>Zn(2+)</name>
        <dbReference type="ChEBI" id="CHEBI:29105"/>
    </ligand>
</feature>
<comment type="function">
    <text evidence="4">Catalyzes the deacetylation of 1D-myo-inositol 2-acetamido-2-deoxy-alpha-D-glucopyranoside (GlcNAc-Ins) in the mycothiol biosynthesis pathway.</text>
</comment>
<proteinExistence type="inferred from homology"/>
<dbReference type="InterPro" id="IPR003737">
    <property type="entry name" value="GlcNAc_PI_deacetylase-related"/>
</dbReference>
<dbReference type="PANTHER" id="PTHR12993">
    <property type="entry name" value="N-ACETYLGLUCOSAMINYL-PHOSPHATIDYLINOSITOL DE-N-ACETYLASE-RELATED"/>
    <property type="match status" value="1"/>
</dbReference>
<keyword evidence="1 4" id="KW-0479">Metal-binding</keyword>
<organism evidence="5 6">
    <name type="scientific">Haloactinomyces albus</name>
    <dbReference type="NCBI Taxonomy" id="1352928"/>
    <lineage>
        <taxon>Bacteria</taxon>
        <taxon>Bacillati</taxon>
        <taxon>Actinomycetota</taxon>
        <taxon>Actinomycetes</taxon>
        <taxon>Actinopolysporales</taxon>
        <taxon>Actinopolysporaceae</taxon>
        <taxon>Haloactinomyces</taxon>
    </lineage>
</organism>
<accession>A0AAE4CMG4</accession>
<evidence type="ECO:0000256" key="3">
    <source>
        <dbReference type="ARBA" id="ARBA00022833"/>
    </source>
</evidence>
<comment type="similarity">
    <text evidence="4">Belongs to the MshB deacetylase family.</text>
</comment>
<comment type="cofactor">
    <cofactor evidence="4">
        <name>Zn(2+)</name>
        <dbReference type="ChEBI" id="CHEBI:29105"/>
    </cofactor>
    <text evidence="4">Binds 1 zinc ion per subunit.</text>
</comment>
<evidence type="ECO:0000313" key="5">
    <source>
        <dbReference type="EMBL" id="MDR7302814.1"/>
    </source>
</evidence>
<comment type="catalytic activity">
    <reaction evidence="4">
        <text>1D-myo-inositol 2-acetamido-2-deoxy-alpha-D-glucopyranoside + H2O = 1D-myo-inositol 2-amino-2-deoxy-alpha-D-glucopyranoside + acetate</text>
        <dbReference type="Rhea" id="RHEA:26180"/>
        <dbReference type="ChEBI" id="CHEBI:15377"/>
        <dbReference type="ChEBI" id="CHEBI:30089"/>
        <dbReference type="ChEBI" id="CHEBI:52442"/>
        <dbReference type="ChEBI" id="CHEBI:58886"/>
        <dbReference type="EC" id="3.5.1.103"/>
    </reaction>
</comment>
<dbReference type="PANTHER" id="PTHR12993:SF26">
    <property type="entry name" value="1D-MYO-INOSITOL 2-ACETAMIDO-2-DEOXY-ALPHA-D-GLUCOPYRANOSIDE DEACETYLASE"/>
    <property type="match status" value="1"/>
</dbReference>
<dbReference type="SUPFAM" id="SSF102588">
    <property type="entry name" value="LmbE-like"/>
    <property type="match status" value="1"/>
</dbReference>
<evidence type="ECO:0000256" key="1">
    <source>
        <dbReference type="ARBA" id="ARBA00022723"/>
    </source>
</evidence>
<dbReference type="Pfam" id="PF02585">
    <property type="entry name" value="PIG-L"/>
    <property type="match status" value="1"/>
</dbReference>
<dbReference type="RefSeq" id="WP_310274658.1">
    <property type="nucleotide sequence ID" value="NZ_JAVDXW010000001.1"/>
</dbReference>
<comment type="caution">
    <text evidence="5">The sequence shown here is derived from an EMBL/GenBank/DDBJ whole genome shotgun (WGS) entry which is preliminary data.</text>
</comment>
<evidence type="ECO:0000256" key="4">
    <source>
        <dbReference type="HAMAP-Rule" id="MF_01696"/>
    </source>
</evidence>
<dbReference type="EC" id="3.5.1.103" evidence="4"/>
<dbReference type="InterPro" id="IPR017810">
    <property type="entry name" value="Mycothiol_biosynthesis_MshB"/>
</dbReference>